<dbReference type="PROSITE" id="PS50297">
    <property type="entry name" value="ANK_REP_REGION"/>
    <property type="match status" value="2"/>
</dbReference>
<feature type="repeat" description="ANK" evidence="3">
    <location>
        <begin position="230"/>
        <end position="262"/>
    </location>
</feature>
<dbReference type="InterPro" id="IPR002110">
    <property type="entry name" value="Ankyrin_rpt"/>
</dbReference>
<feature type="repeat" description="ANK" evidence="3">
    <location>
        <begin position="593"/>
        <end position="625"/>
    </location>
</feature>
<dbReference type="SUPFAM" id="SSF48403">
    <property type="entry name" value="Ankyrin repeat"/>
    <property type="match status" value="2"/>
</dbReference>
<dbReference type="PANTHER" id="PTHR24134:SF9">
    <property type="entry name" value="ANKYRIN REPEAT AND SOCS BOX PROTEIN 8"/>
    <property type="match status" value="1"/>
</dbReference>
<protein>
    <submittedName>
        <fullName evidence="4">Uncharacterized protein</fullName>
    </submittedName>
</protein>
<dbReference type="KEGG" id="ptc:phytr_4400"/>
<evidence type="ECO:0000256" key="1">
    <source>
        <dbReference type="ARBA" id="ARBA00022737"/>
    </source>
</evidence>
<dbReference type="Pfam" id="PF12796">
    <property type="entry name" value="Ank_2"/>
    <property type="match status" value="3"/>
</dbReference>
<name>A0A2P1P7Z3_9RICK</name>
<keyword evidence="5" id="KW-1185">Reference proteome</keyword>
<accession>A0A2P1P7Z3</accession>
<evidence type="ECO:0000313" key="4">
    <source>
        <dbReference type="EMBL" id="AVP87390.1"/>
    </source>
</evidence>
<dbReference type="Gene3D" id="1.25.40.20">
    <property type="entry name" value="Ankyrin repeat-containing domain"/>
    <property type="match status" value="5"/>
</dbReference>
<evidence type="ECO:0000256" key="2">
    <source>
        <dbReference type="ARBA" id="ARBA00023043"/>
    </source>
</evidence>
<keyword evidence="1" id="KW-0677">Repeat</keyword>
<organism evidence="4 5">
    <name type="scientific">Candidatus Phycorickettsia trachydisci</name>
    <dbReference type="NCBI Taxonomy" id="2115978"/>
    <lineage>
        <taxon>Bacteria</taxon>
        <taxon>Pseudomonadati</taxon>
        <taxon>Pseudomonadota</taxon>
        <taxon>Alphaproteobacteria</taxon>
        <taxon>Rickettsiales</taxon>
        <taxon>Rickettsiaceae</taxon>
        <taxon>Candidatus Phycorickettsia</taxon>
    </lineage>
</organism>
<sequence>METRKEKIKREIDNFVKVLEERSDKDAAEFFNIPARILCIQAEKPLCFFLSASDRYIDRLDVAIESGADPNFQDLCGRSALHLLASRGKKSQIELLFNKTRELGFNLDVNLLDNQRNTPLDHAVSGLNSSIITLLQSKGAKASVDLDYHASRNLGVEMQETRTEEIKKLLQKAVEQNHEKAIGFLTMLQCHPVKDAWPLHICSEKEEDEVINLKKWMIKNGASVNPKNGDGRTPLHVAAGYNLASTVELLCENGASVNVVDGLKNTPLYYAVVPKKNDDSESYRAKIRIMKTLISYGADPKIAGMDGRTPMDFLTPKIKAEIEEYITKIASEKISSTDMDISALNIPLSELRDSSSLTEQKNESKDSDKVTFIMVTKKEKIEQEIDSFVMALEKMGDSNAARFFTQIAKPKCIAENKPLCYYLATTPYYLDRLNIAIESGADPNFPNVIGDTALHALAFSGKKDQIEFLLNIKGVDVNIRNLAGSTPLDFANARSQSETIALLKTKGAIEGNGDKDLSLDLSSENQTRLAEYDTLLQKAIEENKRETIAFLKTFKSFPVKVWPLHAFFLFPQNIEIAEWMLDNGANFNARDGEGRTPLHMAAFFCKEQMVKKLCQKTIDVNVTDNNGSTPLHYAILQKKEIPGKIKIIIQDEVKLQIIKTLIDCGADPKISNCRGKTPIDLLDPKLKTEIEEYIAKIASEKVHSVDVSSLGGPSGMKDYTLGHQDESQDSDMKILKDALEETFRDLQGEGI</sequence>
<dbReference type="OrthoDB" id="7164484at2"/>
<reference evidence="4 5" key="1">
    <citation type="submission" date="2018-03" db="EMBL/GenBank/DDBJ databases">
        <title>A gene transfer event suggests a long-term partnership between eustigmatophyte algae and a novel lineage of endosymbiotic bacteria.</title>
        <authorList>
            <person name="Yurchenko T."/>
            <person name="Sevcikova T."/>
            <person name="Pribyl P."/>
            <person name="El Karkouri K."/>
            <person name="Klimes V."/>
            <person name="Amaral R."/>
            <person name="Zbrankova V."/>
            <person name="Kim E."/>
            <person name="Raoult D."/>
            <person name="Santos L.M.A."/>
            <person name="Elias M."/>
        </authorList>
    </citation>
    <scope>NUCLEOTIDE SEQUENCE [LARGE SCALE GENOMIC DNA]</scope>
    <source>
        <strain evidence="4">CCALA 838</strain>
    </source>
</reference>
<evidence type="ECO:0000313" key="5">
    <source>
        <dbReference type="Proteomes" id="UP000241762"/>
    </source>
</evidence>
<dbReference type="EMBL" id="CP027845">
    <property type="protein sequence ID" value="AVP87390.1"/>
    <property type="molecule type" value="Genomic_DNA"/>
</dbReference>
<keyword evidence="2 3" id="KW-0040">ANK repeat</keyword>
<dbReference type="Pfam" id="PF00023">
    <property type="entry name" value="Ank"/>
    <property type="match status" value="1"/>
</dbReference>
<dbReference type="PROSITE" id="PS50088">
    <property type="entry name" value="ANK_REPEAT"/>
    <property type="match status" value="2"/>
</dbReference>
<dbReference type="InterPro" id="IPR036770">
    <property type="entry name" value="Ankyrin_rpt-contain_sf"/>
</dbReference>
<dbReference type="RefSeq" id="WP_106874254.1">
    <property type="nucleotide sequence ID" value="NZ_CP027845.1"/>
</dbReference>
<dbReference type="SMART" id="SM00248">
    <property type="entry name" value="ANK"/>
    <property type="match status" value="12"/>
</dbReference>
<gene>
    <name evidence="4" type="ORF">phytr_4400</name>
</gene>
<dbReference type="PANTHER" id="PTHR24134">
    <property type="entry name" value="ANKYRIN REPEAT-CONTAINING PROTEIN DDB_G0279043"/>
    <property type="match status" value="1"/>
</dbReference>
<proteinExistence type="predicted"/>
<dbReference type="Proteomes" id="UP000241762">
    <property type="component" value="Chromosome"/>
</dbReference>
<evidence type="ECO:0000256" key="3">
    <source>
        <dbReference type="PROSITE-ProRule" id="PRU00023"/>
    </source>
</evidence>
<dbReference type="AlphaFoldDB" id="A0A2P1P7Z3"/>